<gene>
    <name evidence="4" type="ORF">ENP47_09745</name>
</gene>
<evidence type="ECO:0000259" key="3">
    <source>
        <dbReference type="SMART" id="SM01119"/>
    </source>
</evidence>
<name>A0A7C2B5F7_THERO</name>
<dbReference type="InterPro" id="IPR001608">
    <property type="entry name" value="Ala_racemase_N"/>
</dbReference>
<dbReference type="GO" id="GO:0036088">
    <property type="term" value="P:D-serine catabolic process"/>
    <property type="evidence" value="ECO:0007669"/>
    <property type="project" value="TreeGrafter"/>
</dbReference>
<evidence type="ECO:0000256" key="1">
    <source>
        <dbReference type="ARBA" id="ARBA00005323"/>
    </source>
</evidence>
<dbReference type="InterPro" id="IPR026956">
    <property type="entry name" value="D-ser_dehydrat-like_dom"/>
</dbReference>
<dbReference type="InterPro" id="IPR051466">
    <property type="entry name" value="D-amino_acid_metab_enzyme"/>
</dbReference>
<dbReference type="Gene3D" id="2.40.37.20">
    <property type="entry name" value="D-serine dehydratase-like domain"/>
    <property type="match status" value="1"/>
</dbReference>
<dbReference type="GO" id="GO:0008721">
    <property type="term" value="F:D-serine ammonia-lyase activity"/>
    <property type="evidence" value="ECO:0007669"/>
    <property type="project" value="TreeGrafter"/>
</dbReference>
<protein>
    <submittedName>
        <fullName evidence="4">Alanine racemase</fullName>
    </submittedName>
</protein>
<evidence type="ECO:0000313" key="4">
    <source>
        <dbReference type="EMBL" id="HEF65864.1"/>
    </source>
</evidence>
<feature type="domain" description="D-serine dehydratase-like" evidence="3">
    <location>
        <begin position="259"/>
        <end position="353"/>
    </location>
</feature>
<sequence>MNGAPYRKELDTPCLVVDLDRLEQNIAEMAEYARSRGLALRPHFKTHKTIEIAQLQRQYGAIGFTCAKLGEVEALVEAGVLDDILVAYQIVGEQKIARLLRLLERARITVAVDSVAVAEPLSRAVAALGKRLDVVIEVDTGLRRAGVQPGEPVLRLAHELVQMPGLRLRGLMTHEGHAGRAPTTEEMEQLARAAGEALVSSAALLRRHGVSVDIVSVGSTPAAFATTRVEGLTEMRPGTYVFYDAAAFRFGRIGPERVALRVLTTVISRPSPDRAVIDAGSKTLTSDPPPPGRTGYGYVVDYPMATIARLSEEHGVVELPPGVDGPVVGERLEIIPNHVCPVVNLQDELFAIRNGEVVATWRVAARGRVR</sequence>
<proteinExistence type="inferred from homology"/>
<organism evidence="4">
    <name type="scientific">Thermomicrobium roseum</name>
    <dbReference type="NCBI Taxonomy" id="500"/>
    <lineage>
        <taxon>Bacteria</taxon>
        <taxon>Pseudomonadati</taxon>
        <taxon>Thermomicrobiota</taxon>
        <taxon>Thermomicrobia</taxon>
        <taxon>Thermomicrobiales</taxon>
        <taxon>Thermomicrobiaceae</taxon>
        <taxon>Thermomicrobium</taxon>
    </lineage>
</organism>
<dbReference type="InterPro" id="IPR042208">
    <property type="entry name" value="D-ser_dehydrat-like_sf"/>
</dbReference>
<dbReference type="SUPFAM" id="SSF51419">
    <property type="entry name" value="PLP-binding barrel"/>
    <property type="match status" value="1"/>
</dbReference>
<dbReference type="PANTHER" id="PTHR28004">
    <property type="entry name" value="ZGC:162816-RELATED"/>
    <property type="match status" value="1"/>
</dbReference>
<accession>A0A7C2B5F7</accession>
<dbReference type="AlphaFoldDB" id="A0A7C2B5F7"/>
<comment type="similarity">
    <text evidence="1">Belongs to the DSD1 family.</text>
</comment>
<dbReference type="SMART" id="SM01119">
    <property type="entry name" value="D-ser_dehydrat"/>
    <property type="match status" value="1"/>
</dbReference>
<keyword evidence="2" id="KW-0456">Lyase</keyword>
<dbReference type="Pfam" id="PF14031">
    <property type="entry name" value="D-ser_dehydrat"/>
    <property type="match status" value="1"/>
</dbReference>
<reference evidence="4" key="1">
    <citation type="journal article" date="2020" name="mSystems">
        <title>Genome- and Community-Level Interaction Insights into Carbon Utilization and Element Cycling Functions of Hydrothermarchaeota in Hydrothermal Sediment.</title>
        <authorList>
            <person name="Zhou Z."/>
            <person name="Liu Y."/>
            <person name="Xu W."/>
            <person name="Pan J."/>
            <person name="Luo Z.H."/>
            <person name="Li M."/>
        </authorList>
    </citation>
    <scope>NUCLEOTIDE SEQUENCE [LARGE SCALE GENOMIC DNA]</scope>
    <source>
        <strain evidence="4">SpSt-222</strain>
    </source>
</reference>
<comment type="caution">
    <text evidence="4">The sequence shown here is derived from an EMBL/GenBank/DDBJ whole genome shotgun (WGS) entry which is preliminary data.</text>
</comment>
<dbReference type="PANTHER" id="PTHR28004:SF2">
    <property type="entry name" value="D-SERINE DEHYDRATASE"/>
    <property type="match status" value="1"/>
</dbReference>
<dbReference type="InterPro" id="IPR029066">
    <property type="entry name" value="PLP-binding_barrel"/>
</dbReference>
<dbReference type="Gene3D" id="3.20.20.10">
    <property type="entry name" value="Alanine racemase"/>
    <property type="match status" value="1"/>
</dbReference>
<dbReference type="Pfam" id="PF01168">
    <property type="entry name" value="Ala_racemase_N"/>
    <property type="match status" value="1"/>
</dbReference>
<dbReference type="EMBL" id="DSJL01000011">
    <property type="protein sequence ID" value="HEF65864.1"/>
    <property type="molecule type" value="Genomic_DNA"/>
</dbReference>
<evidence type="ECO:0000256" key="2">
    <source>
        <dbReference type="ARBA" id="ARBA00023239"/>
    </source>
</evidence>